<dbReference type="InterPro" id="IPR043732">
    <property type="entry name" value="DUF5675"/>
</dbReference>
<evidence type="ECO:0000259" key="1">
    <source>
        <dbReference type="Pfam" id="PF18925"/>
    </source>
</evidence>
<feature type="domain" description="DUF5675" evidence="1">
    <location>
        <begin position="4"/>
        <end position="119"/>
    </location>
</feature>
<accession>A0A650EP48</accession>
<evidence type="ECO:0000313" key="2">
    <source>
        <dbReference type="EMBL" id="QGT50654.1"/>
    </source>
</evidence>
<reference evidence="2" key="1">
    <citation type="journal article" date="2020" name="J. ISSAAS">
        <title>Lactobacilli and other gastrointestinal microbiota of Peromyscus leucopus, reservoir host for agents of Lyme disease and other zoonoses in North America.</title>
        <authorList>
            <person name="Milovic A."/>
            <person name="Bassam K."/>
            <person name="Shao H."/>
            <person name="Chatzistamou I."/>
            <person name="Tufts D.M."/>
            <person name="Diuk-Wasser M."/>
            <person name="Barbour A.G."/>
        </authorList>
    </citation>
    <scope>NUCLEOTIDE SEQUENCE</scope>
    <source>
        <strain evidence="2">LL30</strain>
    </source>
</reference>
<dbReference type="AlphaFoldDB" id="A0A650EP48"/>
<dbReference type="Pfam" id="PF18925">
    <property type="entry name" value="DUF5675"/>
    <property type="match status" value="1"/>
</dbReference>
<dbReference type="EMBL" id="MN577571">
    <property type="protein sequence ID" value="QGT50654.1"/>
    <property type="molecule type" value="Genomic_DNA"/>
</dbReference>
<protein>
    <recommendedName>
        <fullName evidence="1">DUF5675 domain-containing protein</fullName>
    </recommendedName>
</protein>
<proteinExistence type="predicted"/>
<gene>
    <name evidence="2" type="ORF">Elusimicrob1349_1240</name>
</gene>
<organism evidence="2">
    <name type="scientific">uncultured Elusimicrobia bacterium</name>
    <dbReference type="NCBI Taxonomy" id="699876"/>
    <lineage>
        <taxon>Bacteria</taxon>
        <taxon>Pseudomonadati</taxon>
        <taxon>Elusimicrobiota</taxon>
        <taxon>Elusimicrobia</taxon>
        <taxon>environmental samples</taxon>
    </lineage>
</organism>
<name>A0A650EP48_9BACT</name>
<sequence>MQIKIKRIFKGPAYTIGRLELAGKYFCDVLEDCVRPAGEKVPGQTAVPPGRYRVVLTESPRFKCVLPLVLDVPGFSGVRIHAGNCAADTEGCLLVGFNQVKGRLVASRATLARLMEKLTEGSEKGPRAGEPEIWLEIK</sequence>